<feature type="compositionally biased region" description="Low complexity" evidence="1">
    <location>
        <begin position="838"/>
        <end position="847"/>
    </location>
</feature>
<feature type="region of interest" description="Disordered" evidence="1">
    <location>
        <begin position="1255"/>
        <end position="1275"/>
    </location>
</feature>
<keyword evidence="3" id="KW-1185">Reference proteome</keyword>
<evidence type="ECO:0000313" key="2">
    <source>
        <dbReference type="EMBL" id="CDO77250.1"/>
    </source>
</evidence>
<name>A0A060SS98_PYCCI</name>
<evidence type="ECO:0000256" key="1">
    <source>
        <dbReference type="SAM" id="MobiDB-lite"/>
    </source>
</evidence>
<dbReference type="OrthoDB" id="2803586at2759"/>
<dbReference type="Proteomes" id="UP000029665">
    <property type="component" value="Unassembled WGS sequence"/>
</dbReference>
<organism evidence="2 3">
    <name type="scientific">Pycnoporus cinnabarinus</name>
    <name type="common">Cinnabar-red polypore</name>
    <name type="synonym">Trametes cinnabarina</name>
    <dbReference type="NCBI Taxonomy" id="5643"/>
    <lineage>
        <taxon>Eukaryota</taxon>
        <taxon>Fungi</taxon>
        <taxon>Dikarya</taxon>
        <taxon>Basidiomycota</taxon>
        <taxon>Agaricomycotina</taxon>
        <taxon>Agaricomycetes</taxon>
        <taxon>Polyporales</taxon>
        <taxon>Polyporaceae</taxon>
        <taxon>Trametes</taxon>
    </lineage>
</organism>
<reference evidence="2" key="1">
    <citation type="submission" date="2014-01" db="EMBL/GenBank/DDBJ databases">
        <title>The genome of the white-rot fungus Pycnoporus cinnabarinus: a basidiomycete model with a versatile arsenal for lignocellulosic biomass breakdown.</title>
        <authorList>
            <person name="Levasseur A."/>
            <person name="Lomascolo A."/>
            <person name="Ruiz-Duenas F.J."/>
            <person name="Uzan E."/>
            <person name="Piumi F."/>
            <person name="Kues U."/>
            <person name="Ram A.F.J."/>
            <person name="Murat C."/>
            <person name="Haon M."/>
            <person name="Benoit I."/>
            <person name="Arfi Y."/>
            <person name="Chevret D."/>
            <person name="Drula E."/>
            <person name="Kwon M.J."/>
            <person name="Gouret P."/>
            <person name="Lesage-Meessen L."/>
            <person name="Lombard V."/>
            <person name="Mariette J."/>
            <person name="Noirot C."/>
            <person name="Park J."/>
            <person name="Patyshakuliyeva A."/>
            <person name="Wieneger R.A.B."/>
            <person name="Wosten H.A.B."/>
            <person name="Martin F."/>
            <person name="Coutinho P.M."/>
            <person name="de Vries R."/>
            <person name="Martinez A.T."/>
            <person name="Klopp C."/>
            <person name="Pontarotti P."/>
            <person name="Henrissat B."/>
            <person name="Record E."/>
        </authorList>
    </citation>
    <scope>NUCLEOTIDE SEQUENCE [LARGE SCALE GENOMIC DNA]</scope>
    <source>
        <strain evidence="2">BRFM137</strain>
    </source>
</reference>
<dbReference type="HOGENOM" id="CLU_269824_0_0_1"/>
<protein>
    <submittedName>
        <fullName evidence="2">Uncharacterized protein</fullName>
    </submittedName>
</protein>
<dbReference type="AlphaFoldDB" id="A0A060SS98"/>
<sequence>MDNRSSQSHCMQQLEWEAHVVEYVSWAYNSVKANAPLKADIPLLGPRFQPPTYLHMQRRDSRKSATPGIAYLKTITIVHPLYYPELTQCPRCDAKGSDVAWNGWVATGHREVHGLEREETALGYQLRCARCQKEVKAQQASSKNGEGTYCFATTNHSFWERREHWEIPAGIPFFTKRCAVTRELFNLIIEFRISMTSAGLAEHIHQLHLLRYHRERLCYLSTYRAQLEHDRQSVFPSMKTPLQRFSKPGDIGGYADISITDDMVTDVYLKFCETTRQQESNEYLTSLSDQMFRAAGKAKTVDTARKHEKQWGGGILSALNERGQTLGWQFCQTQSNAEIEEFLRGLKRRFGLLEVPDPEIAVSDNCCHVRKAIINVFPDAHVCLDVWHTLMRYSQCILGGSGNSSRTDICNDIVDAILKARADKYNTAVYWPREEQKRRLDAAFQKWAARGMWNALAAKTHVEQMKHVRRGCLERPRDDIASDGSRIEGSHKAWNGLQRSYASGLIMLTMLSHDLVLRRNLRIDFASSSPTSFMSSSFGSHHVCLVNRIAESWNALLKAKQYARLCAGHKALATVEFVNSGETFGIVQSQFATGYQYMLDIKEEDQDDLLDLSAQTADERYRLLQNMDIDPTLLTQPLVASITSIEDATAVGPSAATSHVCAAADAQTPAVPTTVQKPRPVSRLQRDVNGAVQSNDASTDSCLSISVRISDVATTSLAATSHLAPAGLESTSNIASAALALTPDIMTLELMPDVATLDLTPYVAALDPTPNPAALDLTPDVAALNLMPDITTLSLTPNLRVAEVTVAPGALPQKRAAGAEPRPGGPSHKRQKMVAETSSISSTHSLSQPARSKAATYDRKKTVRRALVQRNGDLQDYFPMREASVIRSSLTSTPFTFSAPAPMRSRTARTPTPTTSATRIFKLPRISISGLTPSQRMFSIATGLNPLAMKISSSDEYFLFMNLRAEHQWVSYKMSPQKWVDAASIYNVELENLNRNLGHSNWAVSKTPRALLDKLGEVEPIILERLASGNFKSKTSGTEDFWHKHCHAVPLLIKANNGQTKQRKINTCSRCRVIMWPGPPGHEQNHKRSFCSDGVRMNPRVSKQEPDGQKVNLVEDLPPWPQPAGIFVDGVTFNPVSFLHATGELYAFMVKNQSSGGTGVGSYAMEYMAFAEMLRKRTIVVSGDGIEHTPDDLASGTGASSSRMGNDVARASPDPAGDEQVLFRLFDSLSLGPCPPGILVTYKGDRYLRISQFAATPRPARAEEDEEDEAAYEEA</sequence>
<dbReference type="OMA" id="NHKKLYC"/>
<dbReference type="EMBL" id="CCBP010000446">
    <property type="protein sequence ID" value="CDO77250.1"/>
    <property type="molecule type" value="Genomic_DNA"/>
</dbReference>
<feature type="compositionally biased region" description="Acidic residues" evidence="1">
    <location>
        <begin position="1263"/>
        <end position="1275"/>
    </location>
</feature>
<gene>
    <name evidence="2" type="ORF">BN946_scf184747.g63</name>
</gene>
<feature type="region of interest" description="Disordered" evidence="1">
    <location>
        <begin position="1185"/>
        <end position="1215"/>
    </location>
</feature>
<proteinExistence type="predicted"/>
<comment type="caution">
    <text evidence="2">The sequence shown here is derived from an EMBL/GenBank/DDBJ whole genome shotgun (WGS) entry which is preliminary data.</text>
</comment>
<evidence type="ECO:0000313" key="3">
    <source>
        <dbReference type="Proteomes" id="UP000029665"/>
    </source>
</evidence>
<feature type="region of interest" description="Disordered" evidence="1">
    <location>
        <begin position="812"/>
        <end position="859"/>
    </location>
</feature>
<accession>A0A060SS98</accession>